<dbReference type="GO" id="GO:0005737">
    <property type="term" value="C:cytoplasm"/>
    <property type="evidence" value="ECO:0007669"/>
    <property type="project" value="TreeGrafter"/>
</dbReference>
<feature type="domain" description="Lipocalin/cytosolic fatty-acid binding" evidence="4">
    <location>
        <begin position="1134"/>
        <end position="1259"/>
    </location>
</feature>
<dbReference type="PANTHER" id="PTHR10612">
    <property type="entry name" value="APOLIPOPROTEIN D"/>
    <property type="match status" value="1"/>
</dbReference>
<feature type="domain" description="Lipocalin/cytosolic fatty-acid binding" evidence="4">
    <location>
        <begin position="39"/>
        <end position="132"/>
    </location>
</feature>
<feature type="domain" description="Lipocalin/cytosolic fatty-acid binding" evidence="4">
    <location>
        <begin position="957"/>
        <end position="1073"/>
    </location>
</feature>
<proteinExistence type="predicted"/>
<feature type="domain" description="Lipocalin/cytosolic fatty-acid binding" evidence="4">
    <location>
        <begin position="399"/>
        <end position="490"/>
    </location>
</feature>
<evidence type="ECO:0000259" key="3">
    <source>
        <dbReference type="Pfam" id="PF00061"/>
    </source>
</evidence>
<reference evidence="5" key="1">
    <citation type="submission" date="2017-09" db="EMBL/GenBank/DDBJ databases">
        <title>Contemporary evolution of a Lepidopteran species, Heliothis virescens, in response to modern agricultural practices.</title>
        <authorList>
            <person name="Fritz M.L."/>
            <person name="Deyonke A.M."/>
            <person name="Papanicolaou A."/>
            <person name="Micinski S."/>
            <person name="Westbrook J."/>
            <person name="Gould F."/>
        </authorList>
    </citation>
    <scope>NUCLEOTIDE SEQUENCE [LARGE SCALE GENOMIC DNA]</scope>
    <source>
        <strain evidence="5">HvINT-</strain>
        <tissue evidence="5">Whole body</tissue>
    </source>
</reference>
<feature type="domain" description="Lipocalin/cytosolic fatty-acid binding" evidence="4">
    <location>
        <begin position="217"/>
        <end position="343"/>
    </location>
</feature>
<evidence type="ECO:0000256" key="2">
    <source>
        <dbReference type="SAM" id="SignalP"/>
    </source>
</evidence>
<dbReference type="PROSITE" id="PS00213">
    <property type="entry name" value="LIPOCALIN"/>
    <property type="match status" value="1"/>
</dbReference>
<name>A0A2A4JTG0_HELVI</name>
<organism evidence="5">
    <name type="scientific">Heliothis virescens</name>
    <name type="common">Tobacco budworm moth</name>
    <dbReference type="NCBI Taxonomy" id="7102"/>
    <lineage>
        <taxon>Eukaryota</taxon>
        <taxon>Metazoa</taxon>
        <taxon>Ecdysozoa</taxon>
        <taxon>Arthropoda</taxon>
        <taxon>Hexapoda</taxon>
        <taxon>Insecta</taxon>
        <taxon>Pterygota</taxon>
        <taxon>Neoptera</taxon>
        <taxon>Endopterygota</taxon>
        <taxon>Lepidoptera</taxon>
        <taxon>Glossata</taxon>
        <taxon>Ditrysia</taxon>
        <taxon>Noctuoidea</taxon>
        <taxon>Noctuidae</taxon>
        <taxon>Heliothinae</taxon>
        <taxon>Heliothis</taxon>
    </lineage>
</organism>
<gene>
    <name evidence="5" type="ORF">B5V51_11919</name>
</gene>
<dbReference type="PANTHER" id="PTHR10612:SF62">
    <property type="entry name" value="LIPOCALIN_CYTOSOLIC FATTY-ACID BINDING DOMAIN-CONTAINING PROTEIN"/>
    <property type="match status" value="1"/>
</dbReference>
<evidence type="ECO:0000256" key="1">
    <source>
        <dbReference type="ARBA" id="ARBA00023157"/>
    </source>
</evidence>
<feature type="domain" description="Lipocalin/cytosolic fatty-acid binding" evidence="4">
    <location>
        <begin position="581"/>
        <end position="706"/>
    </location>
</feature>
<sequence length="1488" mass="161374">MMAKLIILVVNLFCIFSASVAVIQTGQCNENIQVVTGFNLDDFGGTWYDLASYANTHQSGTCNTATYTINNDRTISVLNSQVVNQGLATASGSATIENESIGKLLVMVGGSTVPIPYWVLSTDYNGYALIYACRNVNQQQREVFSWKLSRVRTGFADQATTAMNTIINNLAELSQDQYVTRDHSANGCFYYPVFDTPVSEIVLPGSCEAITGVSNFNAQAYLGTWYEIARYPQPTQQGQCNSATYANAANGAVSVLNSQVLNEALASISGSAVVSSTDNTGKLTVTFVVAGEVRNQDLYVLATDYLNYALVYACTNLANGDRVVGSWKLSRTKSLSANALTVMDSVIANTQALHEQYYQQTLQTDAACFYYPVFDGTETTIDLPGSCATAAVAGVPNFNLASYAGLWYEVARYPQPTQQGQCNRANYESTANGVSVQNSQVINEALASITGEARVISTDNSGVLEVTLNVGGVPTSTTLYVLATDYNSYSVVYTCTDLPNGDRRVGSWKLSRRREGLNANDITAVNTIVANTQGLKEDYYRPTSQSDASCFYYPVFESLPATIDLPGACETATVTGIPNFNINAYAGLWYEVARYPQPTQQGQCNRAQYGVQGAGLTVTNQQVINQALASISGQATLASTDNSGRLQVTFNIGGVPTSTDLYILATDYTSYSLVYTCENLADGNRRVGSWKLSRTPQLTQQAVNDIALVVANTQGLNENYYQATSQSDASCFYYPAELIENEVRLPGQCDTSIRGVASFDINAFARTWYHIQRYDSVQGTTCSGTKFSLNSDNTLDVVNFEVADGELVTVEGTGRVSSTDGTGQITLSASGNETSDTVLYILATDYTGYAVAHSCENIEGENWRRVRSWQLSAERTLPAAATPIISALITETQELHLPYFNAVSHNDDCLEPSSAMLFKSSIIVIFICTVLQALCASRAIQQPGQCEQNIAVVQNFNVQAYSGIWYDIASYASPFQNGTCHTAQYTVNNDGTVTVLNSQVVNQTLQTVTGTATLASTDNSAKLRVTIGGAPPSDYWVLTTDYTSYALVYSCRNVNANTREILSWKLSRSKVLTPAAEAAINNVIMTVSALNQQHYVLRDHSADACHYYDSHSNGIELPGACETVRAVPNFNAVAYLGTWYEIARYPIPTQQGQCDRATYEDAGNGVVSVLNSQVVNQTLDTISGEARLASTDGSGKLQVTFVFGGVPSNTDLYVLATDYVTYSLVYSCTNLPNGNRRVGSWKLSRSTVLSQQAINVMNTVIANTPGLREEYYQPTSQSAEACFYYPDGLTDGEVRLPGQCNETITGVTAFTLSAFARTWYHIQRYDSVEGKSCSGTRLVLNAGTGTVNVTDFEVVNGELVTSEGTGRLNSNDNTGRILLNIPGANGNGSELVVYILATDYNDYAVAYSCENVNASERRVRAWLLSSERTMSTTGVTAIIALAQTRPELNPRYFNQVPQNSRCPEPSSAFTFKSSIILLFVCAVLQMVR</sequence>
<dbReference type="InterPro" id="IPR022272">
    <property type="entry name" value="Lipocalin_CS"/>
</dbReference>
<dbReference type="Pfam" id="PF00061">
    <property type="entry name" value="Lipocalin"/>
    <property type="match status" value="1"/>
</dbReference>
<dbReference type="InterPro" id="IPR012674">
    <property type="entry name" value="Calycin"/>
</dbReference>
<comment type="caution">
    <text evidence="5">The sequence shown here is derived from an EMBL/GenBank/DDBJ whole genome shotgun (WGS) entry which is preliminary data.</text>
</comment>
<dbReference type="EMBL" id="NWSH01000611">
    <property type="protein sequence ID" value="PCG75325.1"/>
    <property type="molecule type" value="Genomic_DNA"/>
</dbReference>
<dbReference type="Gene3D" id="2.40.128.20">
    <property type="match status" value="8"/>
</dbReference>
<dbReference type="Pfam" id="PF08212">
    <property type="entry name" value="Lipocalin_2"/>
    <property type="match status" value="6"/>
</dbReference>
<feature type="domain" description="Lipocalin/cytosolic fatty-acid binding" evidence="3">
    <location>
        <begin position="1339"/>
        <end position="1444"/>
    </location>
</feature>
<keyword evidence="2" id="KW-0732">Signal</keyword>
<dbReference type="SUPFAM" id="SSF50814">
    <property type="entry name" value="Lipocalins"/>
    <property type="match status" value="8"/>
</dbReference>
<protein>
    <recommendedName>
        <fullName evidence="3 4">Lipocalin/cytosolic fatty-acid binding domain-containing protein</fullName>
    </recommendedName>
</protein>
<accession>A0A2A4JTG0</accession>
<dbReference type="GO" id="GO:0031409">
    <property type="term" value="F:pigment binding"/>
    <property type="evidence" value="ECO:0007669"/>
    <property type="project" value="InterPro"/>
</dbReference>
<keyword evidence="1" id="KW-1015">Disulfide bond</keyword>
<feature type="signal peptide" evidence="2">
    <location>
        <begin position="1"/>
        <end position="21"/>
    </location>
</feature>
<dbReference type="PRINTS" id="PR01273">
    <property type="entry name" value="INVTBRTCOLOR"/>
</dbReference>
<dbReference type="InterPro" id="IPR003057">
    <property type="entry name" value="Invtbrt_color"/>
</dbReference>
<dbReference type="InterPro" id="IPR000566">
    <property type="entry name" value="Lipocln_cytosolic_FA-bd_dom"/>
</dbReference>
<dbReference type="GO" id="GO:0006629">
    <property type="term" value="P:lipid metabolic process"/>
    <property type="evidence" value="ECO:0007669"/>
    <property type="project" value="TreeGrafter"/>
</dbReference>
<dbReference type="CDD" id="cd00301">
    <property type="entry name" value="lipocalin_FABP"/>
    <property type="match status" value="1"/>
</dbReference>
<evidence type="ECO:0000259" key="4">
    <source>
        <dbReference type="Pfam" id="PF08212"/>
    </source>
</evidence>
<evidence type="ECO:0000313" key="5">
    <source>
        <dbReference type="EMBL" id="PCG75325.1"/>
    </source>
</evidence>
<feature type="chain" id="PRO_5011997489" description="Lipocalin/cytosolic fatty-acid binding domain-containing protein" evidence="2">
    <location>
        <begin position="22"/>
        <end position="1488"/>
    </location>
</feature>
<dbReference type="GO" id="GO:0000302">
    <property type="term" value="P:response to reactive oxygen species"/>
    <property type="evidence" value="ECO:0007669"/>
    <property type="project" value="TreeGrafter"/>
</dbReference>